<dbReference type="OrthoDB" id="3697562at2"/>
<sequence length="306" mass="32749">MKRHRLSVLAGLTAATALFPAAGAYAAPAELPIAPLCAEQKDVAGPQYAVNLCDVTDADQFRTHLAAEGSSHCGPTSLYNAMYYLGEHKGLPMRITPNGQLLTEYDPGKPEDYDEVTAWIGWLGYKAGMGPNGGGSSTGENRAAFDAATVGAKAAGWTVNRGGIGTDNTPEFGLEIAKRLRQAPVQLWYGRYVLNADNTHSRTGGHAVTVVAAKGDVGSGKVELTLHDPARADDHKTPGYKDTQSEVRGEKVTLYRVAINVKSVSDDGVTTIKQRTYWRLFGEQYQGSTMGYVEAINWFEAAPPVG</sequence>
<evidence type="ECO:0008006" key="4">
    <source>
        <dbReference type="Google" id="ProtNLM"/>
    </source>
</evidence>
<keyword evidence="3" id="KW-1185">Reference proteome</keyword>
<evidence type="ECO:0000313" key="3">
    <source>
        <dbReference type="Proteomes" id="UP000007967"/>
    </source>
</evidence>
<protein>
    <recommendedName>
        <fullName evidence="4">Peptidase C39-like domain-containing protein</fullName>
    </recommendedName>
</protein>
<dbReference type="AlphaFoldDB" id="D2PUH7"/>
<keyword evidence="1" id="KW-0732">Signal</keyword>
<evidence type="ECO:0000256" key="1">
    <source>
        <dbReference type="SAM" id="SignalP"/>
    </source>
</evidence>
<feature type="signal peptide" evidence="1">
    <location>
        <begin position="1"/>
        <end position="26"/>
    </location>
</feature>
<dbReference type="HOGENOM" id="CLU_823583_0_0_11"/>
<accession>D2PUH7</accession>
<dbReference type="eggNOG" id="ENOG5033RH2">
    <property type="taxonomic scope" value="Bacteria"/>
</dbReference>
<dbReference type="EMBL" id="CP001736">
    <property type="protein sequence ID" value="ADB29495.1"/>
    <property type="molecule type" value="Genomic_DNA"/>
</dbReference>
<dbReference type="KEGG" id="kfl:Kfla_0371"/>
<reference evidence="2 3" key="2">
    <citation type="journal article" date="2010" name="Stand. Genomic Sci.">
        <title>Complete genome sequence of Kribbella flavida type strain (IFO 14399).</title>
        <authorList>
            <person name="Pukall R."/>
            <person name="Lapidus A."/>
            <person name="Glavina Del Rio T."/>
            <person name="Copeland A."/>
            <person name="Tice H."/>
            <person name="Cheng J.-F."/>
            <person name="Lucas S."/>
            <person name="Chen F."/>
            <person name="Nolan M."/>
            <person name="LaButti K."/>
            <person name="Pati A."/>
            <person name="Ivanova N."/>
            <person name="Mavrommatis K."/>
            <person name="Mikhailova N."/>
            <person name="Pitluck S."/>
            <person name="Bruce D."/>
            <person name="Goodwin L."/>
            <person name="Land M."/>
            <person name="Hauser L."/>
            <person name="Chang Y.-J."/>
            <person name="Jeffries C.D."/>
            <person name="Chen A."/>
            <person name="Palaniappan K."/>
            <person name="Chain P."/>
            <person name="Rohde M."/>
            <person name="Goeker M."/>
            <person name="Bristow J."/>
            <person name="Eisen J.A."/>
            <person name="Markowitz V."/>
            <person name="Hugenholtz P."/>
            <person name="Kyrpides N.C."/>
            <person name="Klenk H.-P."/>
            <person name="Brettin T."/>
        </authorList>
    </citation>
    <scope>NUCLEOTIDE SEQUENCE [LARGE SCALE GENOMIC DNA]</scope>
    <source>
        <strain evidence="3">DSM 17836 / JCM 10339 / NBRC 14399</strain>
    </source>
</reference>
<dbReference type="Proteomes" id="UP000007967">
    <property type="component" value="Chromosome"/>
</dbReference>
<evidence type="ECO:0000313" key="2">
    <source>
        <dbReference type="EMBL" id="ADB29495.1"/>
    </source>
</evidence>
<reference evidence="3" key="1">
    <citation type="submission" date="2009-09" db="EMBL/GenBank/DDBJ databases">
        <title>The complete genome of Kribbella flavida DSM 17836.</title>
        <authorList>
            <consortium name="US DOE Joint Genome Institute (JGI-PGF)"/>
            <person name="Lucas S."/>
            <person name="Copeland A."/>
            <person name="Lapidus A."/>
            <person name="Glavina del Rio T."/>
            <person name="Dalin E."/>
            <person name="Tice H."/>
            <person name="Bruce D."/>
            <person name="Goodwin L."/>
            <person name="Pitluck S."/>
            <person name="Kyrpides N."/>
            <person name="Mavromatis K."/>
            <person name="Ivanova N."/>
            <person name="Saunders E."/>
            <person name="Brettin T."/>
            <person name="Detter J.C."/>
            <person name="Han C."/>
            <person name="Larimer F."/>
            <person name="Land M."/>
            <person name="Hauser L."/>
            <person name="Markowitz V."/>
            <person name="Cheng J.-F."/>
            <person name="Hugenholtz P."/>
            <person name="Woyke T."/>
            <person name="Wu D."/>
            <person name="Pukall R."/>
            <person name="Klenk H.-P."/>
            <person name="Eisen J.A."/>
        </authorList>
    </citation>
    <scope>NUCLEOTIDE SEQUENCE [LARGE SCALE GENOMIC DNA]</scope>
    <source>
        <strain evidence="3">DSM 17836 / JCM 10339 / NBRC 14399</strain>
    </source>
</reference>
<organism evidence="2 3">
    <name type="scientific">Kribbella flavida (strain DSM 17836 / JCM 10339 / NBRC 14399)</name>
    <dbReference type="NCBI Taxonomy" id="479435"/>
    <lineage>
        <taxon>Bacteria</taxon>
        <taxon>Bacillati</taxon>
        <taxon>Actinomycetota</taxon>
        <taxon>Actinomycetes</taxon>
        <taxon>Propionibacteriales</taxon>
        <taxon>Kribbellaceae</taxon>
        <taxon>Kribbella</taxon>
    </lineage>
</organism>
<feature type="chain" id="PRO_5003034665" description="Peptidase C39-like domain-containing protein" evidence="1">
    <location>
        <begin position="27"/>
        <end position="306"/>
    </location>
</feature>
<dbReference type="RefSeq" id="WP_012918052.1">
    <property type="nucleotide sequence ID" value="NC_013729.1"/>
</dbReference>
<gene>
    <name evidence="2" type="ordered locus">Kfla_0371</name>
</gene>
<name>D2PUH7_KRIFD</name>
<proteinExistence type="predicted"/>